<proteinExistence type="predicted"/>
<comment type="caution">
    <text evidence="1">The sequence shown here is derived from an EMBL/GenBank/DDBJ whole genome shotgun (WGS) entry which is preliminary data.</text>
</comment>
<protein>
    <submittedName>
        <fullName evidence="1">Uncharacterized protein</fullName>
    </submittedName>
</protein>
<keyword evidence="2" id="KW-1185">Reference proteome</keyword>
<reference evidence="1" key="1">
    <citation type="journal article" date="2020" name="bioRxiv">
        <title>Chromosome-level reference genome of the European wasp spider Argiope bruennichi: a resource for studies on range expansion and evolutionary adaptation.</title>
        <authorList>
            <person name="Sheffer M.M."/>
            <person name="Hoppe A."/>
            <person name="Krehenwinkel H."/>
            <person name="Uhl G."/>
            <person name="Kuss A.W."/>
            <person name="Jensen L."/>
            <person name="Jensen C."/>
            <person name="Gillespie R.G."/>
            <person name="Hoff K.J."/>
            <person name="Prost S."/>
        </authorList>
    </citation>
    <scope>NUCLEOTIDE SEQUENCE</scope>
</reference>
<reference evidence="1" key="2">
    <citation type="submission" date="2020-06" db="EMBL/GenBank/DDBJ databases">
        <authorList>
            <person name="Sheffer M."/>
        </authorList>
    </citation>
    <scope>NUCLEOTIDE SEQUENCE</scope>
</reference>
<evidence type="ECO:0000313" key="2">
    <source>
        <dbReference type="Proteomes" id="UP000807504"/>
    </source>
</evidence>
<dbReference type="Proteomes" id="UP000807504">
    <property type="component" value="Unassembled WGS sequence"/>
</dbReference>
<sequence length="69" mass="8084">MKKPERMHQSILLRFHNRHFTQSLPQTLFQSTAVCFQVPVTARVYKYSCYLRSPADGRKCKGFSFRGCV</sequence>
<dbReference type="EMBL" id="JABXBU010001863">
    <property type="protein sequence ID" value="KAF8782401.1"/>
    <property type="molecule type" value="Genomic_DNA"/>
</dbReference>
<evidence type="ECO:0000313" key="1">
    <source>
        <dbReference type="EMBL" id="KAF8782401.1"/>
    </source>
</evidence>
<dbReference type="AlphaFoldDB" id="A0A8T0EXE1"/>
<organism evidence="1 2">
    <name type="scientific">Argiope bruennichi</name>
    <name type="common">Wasp spider</name>
    <name type="synonym">Aranea bruennichi</name>
    <dbReference type="NCBI Taxonomy" id="94029"/>
    <lineage>
        <taxon>Eukaryota</taxon>
        <taxon>Metazoa</taxon>
        <taxon>Ecdysozoa</taxon>
        <taxon>Arthropoda</taxon>
        <taxon>Chelicerata</taxon>
        <taxon>Arachnida</taxon>
        <taxon>Araneae</taxon>
        <taxon>Araneomorphae</taxon>
        <taxon>Entelegynae</taxon>
        <taxon>Araneoidea</taxon>
        <taxon>Araneidae</taxon>
        <taxon>Argiope</taxon>
    </lineage>
</organism>
<gene>
    <name evidence="1" type="ORF">HNY73_012692</name>
</gene>
<accession>A0A8T0EXE1</accession>
<name>A0A8T0EXE1_ARGBR</name>